<feature type="domain" description="Zinc finger DksA/TraR C4-type" evidence="7">
    <location>
        <begin position="62"/>
        <end position="96"/>
    </location>
</feature>
<accession>A0A368HMT2</accession>
<evidence type="ECO:0000256" key="6">
    <source>
        <dbReference type="SAM" id="MobiDB-lite"/>
    </source>
</evidence>
<dbReference type="InterPro" id="IPR037187">
    <property type="entry name" value="DnaK_N"/>
</dbReference>
<evidence type="ECO:0000259" key="7">
    <source>
        <dbReference type="Pfam" id="PF01258"/>
    </source>
</evidence>
<dbReference type="Proteomes" id="UP000253250">
    <property type="component" value="Unassembled WGS sequence"/>
</dbReference>
<protein>
    <submittedName>
        <fullName evidence="8">Conjugal transfer protein TraR</fullName>
    </submittedName>
</protein>
<keyword evidence="9" id="KW-1185">Reference proteome</keyword>
<dbReference type="SUPFAM" id="SSF109635">
    <property type="entry name" value="DnaK suppressor protein DksA, alpha-hairpin domain"/>
    <property type="match status" value="1"/>
</dbReference>
<evidence type="ECO:0000256" key="2">
    <source>
        <dbReference type="ARBA" id="ARBA00022771"/>
    </source>
</evidence>
<dbReference type="SUPFAM" id="SSF57716">
    <property type="entry name" value="Glucocorticoid receptor-like (DNA-binding domain)"/>
    <property type="match status" value="1"/>
</dbReference>
<dbReference type="OrthoDB" id="962301at2"/>
<dbReference type="GO" id="GO:0008270">
    <property type="term" value="F:zinc ion binding"/>
    <property type="evidence" value="ECO:0007669"/>
    <property type="project" value="UniProtKB-KW"/>
</dbReference>
<organism evidence="8 9">
    <name type="scientific">Acidiferrobacter thiooxydans</name>
    <dbReference type="NCBI Taxonomy" id="163359"/>
    <lineage>
        <taxon>Bacteria</taxon>
        <taxon>Pseudomonadati</taxon>
        <taxon>Pseudomonadota</taxon>
        <taxon>Gammaproteobacteria</taxon>
        <taxon>Acidiferrobacterales</taxon>
        <taxon>Acidiferrobacteraceae</taxon>
        <taxon>Acidiferrobacter</taxon>
    </lineage>
</organism>
<dbReference type="PANTHER" id="PTHR33823">
    <property type="entry name" value="RNA POLYMERASE-BINDING TRANSCRIPTION FACTOR DKSA-RELATED"/>
    <property type="match status" value="1"/>
</dbReference>
<evidence type="ECO:0000256" key="1">
    <source>
        <dbReference type="ARBA" id="ARBA00022723"/>
    </source>
</evidence>
<sequence length="107" mass="11964">MIQAGTSDAGHDNLRRITGEVADSGDESTALQQTDLNLAEMENEVRDLRAVDRALERMKEGVYGQCTECGHHIPYARLEAYPTAERCTDCQTRYERLYGGRDVTPSL</sequence>
<keyword evidence="1" id="KW-0479">Metal-binding</keyword>
<evidence type="ECO:0000313" key="9">
    <source>
        <dbReference type="Proteomes" id="UP000253250"/>
    </source>
</evidence>
<keyword evidence="5" id="KW-0175">Coiled coil</keyword>
<reference evidence="8 9" key="1">
    <citation type="submission" date="2018-02" db="EMBL/GenBank/DDBJ databases">
        <title>Insights into the biology of acidophilic members of the Acidiferrobacteraceae family derived from comparative genomic analyses.</title>
        <authorList>
            <person name="Issotta F."/>
            <person name="Thyssen C."/>
            <person name="Mena C."/>
            <person name="Moya A."/>
            <person name="Bellenberg S."/>
            <person name="Sproer C."/>
            <person name="Covarrubias P.C."/>
            <person name="Sand W."/>
            <person name="Quatrini R."/>
            <person name="Vera M."/>
        </authorList>
    </citation>
    <scope>NUCLEOTIDE SEQUENCE [LARGE SCALE GENOMIC DNA]</scope>
    <source>
        <strain evidence="9">m-1</strain>
    </source>
</reference>
<feature type="compositionally biased region" description="Basic and acidic residues" evidence="6">
    <location>
        <begin position="9"/>
        <end position="18"/>
    </location>
</feature>
<feature type="zinc finger region" description="dksA C4-type" evidence="4">
    <location>
        <begin position="66"/>
        <end position="90"/>
    </location>
</feature>
<feature type="coiled-coil region" evidence="5">
    <location>
        <begin position="31"/>
        <end position="58"/>
    </location>
</feature>
<dbReference type="PANTHER" id="PTHR33823:SF4">
    <property type="entry name" value="GENERAL STRESS PROTEIN 16O"/>
    <property type="match status" value="1"/>
</dbReference>
<gene>
    <name evidence="8" type="ORF">C4900_00945</name>
</gene>
<comment type="caution">
    <text evidence="8">The sequence shown here is derived from an EMBL/GenBank/DDBJ whole genome shotgun (WGS) entry which is preliminary data.</text>
</comment>
<evidence type="ECO:0000256" key="5">
    <source>
        <dbReference type="SAM" id="Coils"/>
    </source>
</evidence>
<evidence type="ECO:0000256" key="3">
    <source>
        <dbReference type="ARBA" id="ARBA00022833"/>
    </source>
</evidence>
<keyword evidence="3" id="KW-0862">Zinc</keyword>
<dbReference type="EMBL" id="PSYR01000001">
    <property type="protein sequence ID" value="RCN59467.1"/>
    <property type="molecule type" value="Genomic_DNA"/>
</dbReference>
<evidence type="ECO:0000256" key="4">
    <source>
        <dbReference type="PROSITE-ProRule" id="PRU00510"/>
    </source>
</evidence>
<dbReference type="Gene3D" id="1.20.120.910">
    <property type="entry name" value="DksA, coiled-coil domain"/>
    <property type="match status" value="1"/>
</dbReference>
<dbReference type="Pfam" id="PF01258">
    <property type="entry name" value="zf-dskA_traR"/>
    <property type="match status" value="1"/>
</dbReference>
<dbReference type="PROSITE" id="PS51128">
    <property type="entry name" value="ZF_DKSA_2"/>
    <property type="match status" value="1"/>
</dbReference>
<proteinExistence type="predicted"/>
<dbReference type="InterPro" id="IPR000962">
    <property type="entry name" value="Znf_DskA_TraR"/>
</dbReference>
<keyword evidence="2" id="KW-0863">Zinc-finger</keyword>
<evidence type="ECO:0000313" key="8">
    <source>
        <dbReference type="EMBL" id="RCN59467.1"/>
    </source>
</evidence>
<feature type="region of interest" description="Disordered" evidence="6">
    <location>
        <begin position="1"/>
        <end position="30"/>
    </location>
</feature>
<name>A0A368HMT2_9GAMM</name>
<dbReference type="AlphaFoldDB" id="A0A368HMT2"/>